<gene>
    <name evidence="1" type="ORF">RGLFYP36_03282</name>
</gene>
<sequence>MIKDLTGMTFGKWKVIKRVENNHRGAAMWQCRCECGKFSVIPTSNLTRSRTRGCQSCNCGKRGEKHGMSGTKIYKTWKNMRQRCYLETSNCYKDYGGRGISVHDEWNSDFQTFFDYVSKLPHYGEKGYSIDRIDVNGNYEPGNVKWSTAYEQIHNRRK</sequence>
<dbReference type="AlphaFoldDB" id="A0A6N2ZTT8"/>
<evidence type="ECO:0008006" key="2">
    <source>
        <dbReference type="Google" id="ProtNLM"/>
    </source>
</evidence>
<proteinExistence type="predicted"/>
<dbReference type="RefSeq" id="WP_156733729.1">
    <property type="nucleotide sequence ID" value="NZ_CACRUU010000029.1"/>
</dbReference>
<dbReference type="EMBL" id="CACRUU010000029">
    <property type="protein sequence ID" value="VYT82113.1"/>
    <property type="molecule type" value="Genomic_DNA"/>
</dbReference>
<organism evidence="1">
    <name type="scientific">Mediterraneibacter gnavus</name>
    <name type="common">Ruminococcus gnavus</name>
    <dbReference type="NCBI Taxonomy" id="33038"/>
    <lineage>
        <taxon>Bacteria</taxon>
        <taxon>Bacillati</taxon>
        <taxon>Bacillota</taxon>
        <taxon>Clostridia</taxon>
        <taxon>Lachnospirales</taxon>
        <taxon>Lachnospiraceae</taxon>
        <taxon>Mediterraneibacter</taxon>
    </lineage>
</organism>
<evidence type="ECO:0000313" key="1">
    <source>
        <dbReference type="EMBL" id="VYT82113.1"/>
    </source>
</evidence>
<reference evidence="1" key="1">
    <citation type="submission" date="2019-11" db="EMBL/GenBank/DDBJ databases">
        <authorList>
            <person name="Feng L."/>
        </authorList>
    </citation>
    <scope>NUCLEOTIDE SEQUENCE</scope>
    <source>
        <strain evidence="1">RgnavusLFYP36</strain>
    </source>
</reference>
<accession>A0A6N2ZTT8</accession>
<protein>
    <recommendedName>
        <fullName evidence="2">AP2 domain-containing protein</fullName>
    </recommendedName>
</protein>
<name>A0A6N2ZTT8_MEDGN</name>